<dbReference type="Proteomes" id="UP000438288">
    <property type="component" value="Unassembled WGS sequence"/>
</dbReference>
<evidence type="ECO:0000313" key="2">
    <source>
        <dbReference type="Proteomes" id="UP000438288"/>
    </source>
</evidence>
<dbReference type="EMBL" id="WDCP01000063">
    <property type="protein sequence ID" value="KAB6337121.1"/>
    <property type="molecule type" value="Genomic_DNA"/>
</dbReference>
<evidence type="ECO:0008006" key="3">
    <source>
        <dbReference type="Google" id="ProtNLM"/>
    </source>
</evidence>
<dbReference type="SUPFAM" id="SSF102405">
    <property type="entry name" value="MCP/YpsA-like"/>
    <property type="match status" value="1"/>
</dbReference>
<dbReference type="Gene3D" id="3.40.50.450">
    <property type="match status" value="1"/>
</dbReference>
<gene>
    <name evidence="1" type="ORF">GAZ43_19975</name>
</gene>
<dbReference type="RefSeq" id="WP_008647111.1">
    <property type="nucleotide sequence ID" value="NZ_JANUUS010000003.1"/>
</dbReference>
<comment type="caution">
    <text evidence="1">The sequence shown here is derived from an EMBL/GenBank/DDBJ whole genome shotgun (WGS) entry which is preliminary data.</text>
</comment>
<proteinExistence type="predicted"/>
<accession>A0A6I0YQK2</accession>
<reference evidence="1 2" key="1">
    <citation type="journal article" date="2019" name="Nat. Med.">
        <title>A library of human gut bacterial isolates paired with longitudinal multiomics data enables mechanistic microbiome research.</title>
        <authorList>
            <person name="Poyet M."/>
            <person name="Groussin M."/>
            <person name="Gibbons S.M."/>
            <person name="Avila-Pacheco J."/>
            <person name="Jiang X."/>
            <person name="Kearney S.M."/>
            <person name="Perrotta A.R."/>
            <person name="Berdy B."/>
            <person name="Zhao S."/>
            <person name="Lieberman T.D."/>
            <person name="Swanson P.K."/>
            <person name="Smith M."/>
            <person name="Roesemann S."/>
            <person name="Alexander J.E."/>
            <person name="Rich S.A."/>
            <person name="Livny J."/>
            <person name="Vlamakis H."/>
            <person name="Clish C."/>
            <person name="Bullock K."/>
            <person name="Deik A."/>
            <person name="Scott J."/>
            <person name="Pierce K.A."/>
            <person name="Xavier R.J."/>
            <person name="Alm E.J."/>
        </authorList>
    </citation>
    <scope>NUCLEOTIDE SEQUENCE [LARGE SCALE GENOMIC DNA]</scope>
    <source>
        <strain evidence="1 2">BIOML-A16</strain>
    </source>
</reference>
<name>A0A6I0YQK2_9BACE</name>
<sequence length="153" mass="17508">MYNKNIAITGSTIEKTTKYDQFREDKIRMELYRRILSLYDEGYRTFSCHLNTYIGLLAADTIVMLRDADKCPDIILSAVIPETPYPAGADKLYCALYDDLLKQAGNRETLSEKDSLQEVLTSSHIVCYYEDTSDEIGQVRALGIPYTNIRKMI</sequence>
<evidence type="ECO:0000313" key="1">
    <source>
        <dbReference type="EMBL" id="KAB6337121.1"/>
    </source>
</evidence>
<protein>
    <recommendedName>
        <fullName evidence="3">DUF1273 family protein</fullName>
    </recommendedName>
</protein>
<organism evidence="1 2">
    <name type="scientific">Bacteroides xylanisolvens</name>
    <dbReference type="NCBI Taxonomy" id="371601"/>
    <lineage>
        <taxon>Bacteria</taxon>
        <taxon>Pseudomonadati</taxon>
        <taxon>Bacteroidota</taxon>
        <taxon>Bacteroidia</taxon>
        <taxon>Bacteroidales</taxon>
        <taxon>Bacteroidaceae</taxon>
        <taxon>Bacteroides</taxon>
    </lineage>
</organism>
<dbReference type="AlphaFoldDB" id="A0A6I0YQK2"/>